<proteinExistence type="predicted"/>
<feature type="compositionally biased region" description="Polar residues" evidence="1">
    <location>
        <begin position="1"/>
        <end position="18"/>
    </location>
</feature>
<evidence type="ECO:0000256" key="1">
    <source>
        <dbReference type="SAM" id="MobiDB-lite"/>
    </source>
</evidence>
<dbReference type="AlphaFoldDB" id="A0A445ML01"/>
<feature type="compositionally biased region" description="Basic and acidic residues" evidence="1">
    <location>
        <begin position="87"/>
        <end position="99"/>
    </location>
</feature>
<accession>A0A445ML01</accession>
<protein>
    <submittedName>
        <fullName evidence="2">Uncharacterized protein</fullName>
    </submittedName>
</protein>
<feature type="region of interest" description="Disordered" evidence="1">
    <location>
        <begin position="1"/>
        <end position="34"/>
    </location>
</feature>
<sequence length="161" mass="17305">MKRTFTGQSARPRSSQPLSGPVTKVGDGRGAKPVRLGTIAGITYRAKPPAKKTKVQVSKETLGKDTPLVITPKKAAPSEASHGEGSNCHRDKAMSRPRSMRDLCKVKAHSKDEPFLAQEMANLPIMFSDGPPEAHWAMLTRERWTDLAPNCSAGGSSASLL</sequence>
<evidence type="ECO:0000313" key="2">
    <source>
        <dbReference type="EMBL" id="RZR74915.1"/>
    </source>
</evidence>
<name>A0A445ML01_ENSVE</name>
<feature type="region of interest" description="Disordered" evidence="1">
    <location>
        <begin position="48"/>
        <end position="99"/>
    </location>
</feature>
<dbReference type="Proteomes" id="UP000290560">
    <property type="component" value="Unassembled WGS sequence"/>
</dbReference>
<reference evidence="2" key="1">
    <citation type="journal article" date="2018" name="Data Brief">
        <title>Genome sequence data from 17 accessions of Ensete ventricosum, a staple food crop for millions in Ethiopia.</title>
        <authorList>
            <person name="Yemataw Z."/>
            <person name="Muzemil S."/>
            <person name="Ambachew D."/>
            <person name="Tripathi L."/>
            <person name="Tesfaye K."/>
            <person name="Chala A."/>
            <person name="Farbos A."/>
            <person name="O'Neill P."/>
            <person name="Moore K."/>
            <person name="Grant M."/>
            <person name="Studholme D.J."/>
        </authorList>
    </citation>
    <scope>NUCLEOTIDE SEQUENCE [LARGE SCALE GENOMIC DNA]</scope>
    <source>
        <tissue evidence="2">Leaf</tissue>
    </source>
</reference>
<organism evidence="2">
    <name type="scientific">Ensete ventricosum</name>
    <name type="common">Abyssinian banana</name>
    <name type="synonym">Musa ensete</name>
    <dbReference type="NCBI Taxonomy" id="4639"/>
    <lineage>
        <taxon>Eukaryota</taxon>
        <taxon>Viridiplantae</taxon>
        <taxon>Streptophyta</taxon>
        <taxon>Embryophyta</taxon>
        <taxon>Tracheophyta</taxon>
        <taxon>Spermatophyta</taxon>
        <taxon>Magnoliopsida</taxon>
        <taxon>Liliopsida</taxon>
        <taxon>Zingiberales</taxon>
        <taxon>Musaceae</taxon>
        <taxon>Ensete</taxon>
    </lineage>
</organism>
<dbReference type="EMBL" id="KV876455">
    <property type="protein sequence ID" value="RZR74915.1"/>
    <property type="molecule type" value="Genomic_DNA"/>
</dbReference>
<gene>
    <name evidence="2" type="ORF">BHM03_00046141</name>
</gene>